<organism evidence="2 3">
    <name type="scientific">Clostridium symbiosum (strain WAL-14163)</name>
    <dbReference type="NCBI Taxonomy" id="742740"/>
    <lineage>
        <taxon>Bacteria</taxon>
        <taxon>Bacillati</taxon>
        <taxon>Bacillota</taxon>
        <taxon>Clostridia</taxon>
        <taxon>Lachnospirales</taxon>
        <taxon>Lachnospiraceae</taxon>
        <taxon>Otoolea</taxon>
    </lineage>
</organism>
<name>E7GPG9_CLOS6</name>
<protein>
    <recommendedName>
        <fullName evidence="4">Fructose-bisphosphate aldolase</fullName>
    </recommendedName>
</protein>
<feature type="active site" description="Schiff-base intermediate with dihydroxyacetone-P" evidence="1">
    <location>
        <position position="168"/>
    </location>
</feature>
<dbReference type="HOGENOM" id="CLU_057069_2_2_9"/>
<dbReference type="EMBL" id="ADLQ01000065">
    <property type="protein sequence ID" value="EGA93350.1"/>
    <property type="molecule type" value="Genomic_DNA"/>
</dbReference>
<dbReference type="AlphaFoldDB" id="E7GPG9"/>
<dbReference type="PIRSF" id="PIRSF038992">
    <property type="entry name" value="Aldolase_Ia"/>
    <property type="match status" value="1"/>
</dbReference>
<dbReference type="Proteomes" id="UP000002970">
    <property type="component" value="Unassembled WGS sequence"/>
</dbReference>
<dbReference type="InterPro" id="IPR050456">
    <property type="entry name" value="DeoC/FbaB_aldolase"/>
</dbReference>
<dbReference type="PANTHER" id="PTHR47916">
    <property type="entry name" value="FRUCTOSE-BISPHOSPHATE ALDOLASE CLASS 1"/>
    <property type="match status" value="1"/>
</dbReference>
<comment type="caution">
    <text evidence="2">The sequence shown here is derived from an EMBL/GenBank/DDBJ whole genome shotgun (WGS) entry which is preliminary data.</text>
</comment>
<dbReference type="SUPFAM" id="SSF51569">
    <property type="entry name" value="Aldolase"/>
    <property type="match status" value="1"/>
</dbReference>
<evidence type="ECO:0000313" key="2">
    <source>
        <dbReference type="EMBL" id="EGA93350.1"/>
    </source>
</evidence>
<proteinExistence type="predicted"/>
<evidence type="ECO:0000313" key="3">
    <source>
        <dbReference type="Proteomes" id="UP000002970"/>
    </source>
</evidence>
<evidence type="ECO:0000256" key="1">
    <source>
        <dbReference type="PIRSR" id="PIRSR038992-1"/>
    </source>
</evidence>
<dbReference type="Pfam" id="PF01791">
    <property type="entry name" value="DeoC"/>
    <property type="match status" value="1"/>
</dbReference>
<dbReference type="GO" id="GO:0004332">
    <property type="term" value="F:fructose-bisphosphate aldolase activity"/>
    <property type="evidence" value="ECO:0007669"/>
    <property type="project" value="InterPro"/>
</dbReference>
<dbReference type="Gene3D" id="3.20.20.70">
    <property type="entry name" value="Aldolase class I"/>
    <property type="match status" value="1"/>
</dbReference>
<dbReference type="eggNOG" id="COG1830">
    <property type="taxonomic scope" value="Bacteria"/>
</dbReference>
<dbReference type="PANTHER" id="PTHR47916:SF1">
    <property type="entry name" value="3-HYDROXY-5-PHOSPHONOOXYPENTANE-2,4-DIONE THIOLASE"/>
    <property type="match status" value="1"/>
</dbReference>
<dbReference type="SMART" id="SM01133">
    <property type="entry name" value="DeoC"/>
    <property type="match status" value="1"/>
</dbReference>
<reference evidence="2 3" key="1">
    <citation type="submission" date="2010-12" db="EMBL/GenBank/DDBJ databases">
        <title>The Genome Sequence of Clostridium symbiosum strain WAL-14163.</title>
        <authorList>
            <person name="Earl A."/>
            <person name="Ward D."/>
            <person name="Feldgarden M."/>
            <person name="Gevers D."/>
            <person name="Finegold S.M."/>
            <person name="Summanen P.H."/>
            <person name="Molitoris D.R."/>
            <person name="Vaisanen M.L."/>
            <person name="Daigneault M."/>
            <person name="Young S.K."/>
            <person name="Zeng Q."/>
            <person name="Gargeya S."/>
            <person name="Fitzgerald M."/>
            <person name="Haas B."/>
            <person name="Abouelleil A."/>
            <person name="Alvarado L."/>
            <person name="Arachchi H.M."/>
            <person name="Berlin A."/>
            <person name="Brown A."/>
            <person name="Chapman S.B."/>
            <person name="Chen Z."/>
            <person name="Dunbar C."/>
            <person name="Freedman E."/>
            <person name="Gearin G."/>
            <person name="Gellesch M."/>
            <person name="Goldberg J."/>
            <person name="Griggs A."/>
            <person name="Gujja S."/>
            <person name="Heilman E."/>
            <person name="Heiman D."/>
            <person name="Howarth C."/>
            <person name="Larson L."/>
            <person name="Lui A."/>
            <person name="MacDonald P.J.P."/>
            <person name="Mehta T."/>
            <person name="Montmayeur A."/>
            <person name="Murphy C."/>
            <person name="Neiman D."/>
            <person name="Pearson M."/>
            <person name="Priest M."/>
            <person name="Roberts A."/>
            <person name="Saif S."/>
            <person name="Shea T."/>
            <person name="Shenoy N."/>
            <person name="Sisk P."/>
            <person name="Stolte C."/>
            <person name="Sykes S."/>
            <person name="White J."/>
            <person name="Yandava C."/>
            <person name="Nusbaum C."/>
            <person name="Birren B."/>
        </authorList>
    </citation>
    <scope>NUCLEOTIDE SEQUENCE [LARGE SCALE GENOMIC DNA]</scope>
    <source>
        <strain evidence="2 3">WAL-14163</strain>
    </source>
</reference>
<gene>
    <name evidence="2" type="ORF">HMPREF9474_02814</name>
</gene>
<dbReference type="STRING" id="1512.GCA_900049235_03034"/>
<dbReference type="CDD" id="cd00958">
    <property type="entry name" value="DhnA"/>
    <property type="match status" value="1"/>
</dbReference>
<keyword evidence="3" id="KW-1185">Reference proteome</keyword>
<accession>E7GPG9</accession>
<feature type="active site" description="Proton donor" evidence="1">
    <location>
        <position position="135"/>
    </location>
</feature>
<dbReference type="InterPro" id="IPR002915">
    <property type="entry name" value="DeoC/FbaB/LacD_aldolase"/>
</dbReference>
<evidence type="ECO:0008006" key="4">
    <source>
        <dbReference type="Google" id="ProtNLM"/>
    </source>
</evidence>
<dbReference type="InterPro" id="IPR041720">
    <property type="entry name" value="FbaB-like"/>
</dbReference>
<dbReference type="InterPro" id="IPR013785">
    <property type="entry name" value="Aldolase_TIM"/>
</dbReference>
<sequence>MKHIFGGDGKAVMVAINHGLGCGPISGIENMDELLKKLVGEKPDSLTLHKGIALRYMERFAGEVPLILKCTNVTRFLTPEETDIAQVEEALTLGSDAIALGLTLCSRVEGKEIERAASFIRTAEKYGMPTVTHSYPSGELIADSERHNVENVKYAVRVSLELGVDIIKTFWTGSGKTFEEVVKVGEPAKVVISGGPLCNTVRECFDMTRQGMDAGAAGITYGRNIWQSSHPAAVLRGLRAIVHDNASVDAAIEIAEDSAGCHLE</sequence>